<evidence type="ECO:0000256" key="1">
    <source>
        <dbReference type="SAM" id="Phobius"/>
    </source>
</evidence>
<proteinExistence type="predicted"/>
<feature type="transmembrane region" description="Helical" evidence="1">
    <location>
        <begin position="134"/>
        <end position="154"/>
    </location>
</feature>
<dbReference type="EMBL" id="MHUG01000024">
    <property type="protein sequence ID" value="OHA72715.1"/>
    <property type="molecule type" value="Genomic_DNA"/>
</dbReference>
<comment type="caution">
    <text evidence="2">The sequence shown here is derived from an EMBL/GenBank/DDBJ whole genome shotgun (WGS) entry which is preliminary data.</text>
</comment>
<keyword evidence="1" id="KW-0812">Transmembrane</keyword>
<dbReference type="AlphaFoldDB" id="A0A1G2RIP0"/>
<feature type="transmembrane region" description="Helical" evidence="1">
    <location>
        <begin position="50"/>
        <end position="70"/>
    </location>
</feature>
<reference evidence="2 3" key="1">
    <citation type="journal article" date="2016" name="Nat. Commun.">
        <title>Thousands of microbial genomes shed light on interconnected biogeochemical processes in an aquifer system.</title>
        <authorList>
            <person name="Anantharaman K."/>
            <person name="Brown C.T."/>
            <person name="Hug L.A."/>
            <person name="Sharon I."/>
            <person name="Castelle C.J."/>
            <person name="Probst A.J."/>
            <person name="Thomas B.C."/>
            <person name="Singh A."/>
            <person name="Wilkins M.J."/>
            <person name="Karaoz U."/>
            <person name="Brodie E.L."/>
            <person name="Williams K.H."/>
            <person name="Hubbard S.S."/>
            <person name="Banfield J.F."/>
        </authorList>
    </citation>
    <scope>NUCLEOTIDE SEQUENCE [LARGE SCALE GENOMIC DNA]</scope>
</reference>
<sequence length="338" mass="38054">MNFIGQVKVLLFVKIIVATWLIVRAILALVPLVITLYNSSFDVIYSSSDLIILSSLLSGGAFLGTAIGILKSKRWAVYAFIGITLLSFVSQFVYGTFQIDFGEVAFDFFNIFLIFYLWQNRDKFEVGDKKKEDTFLGLSVLAFAVSIILSGFLADKLNKFLDEQTQLPGTLNWQTYRNEEFGFEMKYPPENVLVEVLSGGVSFLRKDRPCDFIPVHKCPTFMWVTSYTGVYGSTERFLADRYGLEEFQVFSVAQHDAVGGFSVDMIQSVQFGEDKKKGFLVHNWAQATGDCIYYAKQGTHILAVSRHAVGLLANECSADPLFNQVLSTFRFVEESEAE</sequence>
<name>A0A1G2RIP0_9BACT</name>
<keyword evidence="1" id="KW-0472">Membrane</keyword>
<feature type="transmembrane region" description="Helical" evidence="1">
    <location>
        <begin position="12"/>
        <end position="38"/>
    </location>
</feature>
<accession>A0A1G2RIP0</accession>
<feature type="transmembrane region" description="Helical" evidence="1">
    <location>
        <begin position="101"/>
        <end position="118"/>
    </location>
</feature>
<dbReference type="Proteomes" id="UP000176917">
    <property type="component" value="Unassembled WGS sequence"/>
</dbReference>
<keyword evidence="1" id="KW-1133">Transmembrane helix</keyword>
<dbReference type="STRING" id="1802461.A3B24_00560"/>
<evidence type="ECO:0000313" key="2">
    <source>
        <dbReference type="EMBL" id="OHA72715.1"/>
    </source>
</evidence>
<feature type="transmembrane region" description="Helical" evidence="1">
    <location>
        <begin position="77"/>
        <end position="95"/>
    </location>
</feature>
<gene>
    <name evidence="2" type="ORF">A3B24_00560</name>
</gene>
<protein>
    <submittedName>
        <fullName evidence="2">Uncharacterized protein</fullName>
    </submittedName>
</protein>
<organism evidence="2 3">
    <name type="scientific">Candidatus Wildermuthbacteria bacterium RIFCSPLOWO2_01_FULL_48_16</name>
    <dbReference type="NCBI Taxonomy" id="1802461"/>
    <lineage>
        <taxon>Bacteria</taxon>
        <taxon>Candidatus Wildermuthiibacteriota</taxon>
    </lineage>
</organism>
<evidence type="ECO:0000313" key="3">
    <source>
        <dbReference type="Proteomes" id="UP000176917"/>
    </source>
</evidence>